<gene>
    <name evidence="2" type="ORF">MOP44_11855</name>
</gene>
<protein>
    <submittedName>
        <fullName evidence="2">N-acetyltransferase</fullName>
    </submittedName>
</protein>
<dbReference type="Gene3D" id="3.40.630.30">
    <property type="match status" value="1"/>
</dbReference>
<organism evidence="2 3">
    <name type="scientific">Occallatibacter riparius</name>
    <dbReference type="NCBI Taxonomy" id="1002689"/>
    <lineage>
        <taxon>Bacteria</taxon>
        <taxon>Pseudomonadati</taxon>
        <taxon>Acidobacteriota</taxon>
        <taxon>Terriglobia</taxon>
        <taxon>Terriglobales</taxon>
        <taxon>Acidobacteriaceae</taxon>
        <taxon>Occallatibacter</taxon>
    </lineage>
</organism>
<dbReference type="CDD" id="cd04301">
    <property type="entry name" value="NAT_SF"/>
    <property type="match status" value="1"/>
</dbReference>
<dbReference type="PANTHER" id="PTHR31435:SF9">
    <property type="entry name" value="PROTEIN NATD1"/>
    <property type="match status" value="1"/>
</dbReference>
<dbReference type="Pfam" id="PF14542">
    <property type="entry name" value="Acetyltransf_CG"/>
    <property type="match status" value="1"/>
</dbReference>
<dbReference type="InterPro" id="IPR016181">
    <property type="entry name" value="Acyl_CoA_acyltransferase"/>
</dbReference>
<dbReference type="InterPro" id="IPR031165">
    <property type="entry name" value="GNAT_YJDJ"/>
</dbReference>
<dbReference type="SUPFAM" id="SSF55729">
    <property type="entry name" value="Acyl-CoA N-acyltransferases (Nat)"/>
    <property type="match status" value="1"/>
</dbReference>
<evidence type="ECO:0000259" key="1">
    <source>
        <dbReference type="PROSITE" id="PS51729"/>
    </source>
</evidence>
<evidence type="ECO:0000313" key="2">
    <source>
        <dbReference type="EMBL" id="UWZ86611.1"/>
    </source>
</evidence>
<dbReference type="RefSeq" id="WP_260796249.1">
    <property type="nucleotide sequence ID" value="NZ_CP093313.1"/>
</dbReference>
<proteinExistence type="predicted"/>
<name>A0A9J7BUQ7_9BACT</name>
<dbReference type="AlphaFoldDB" id="A0A9J7BUQ7"/>
<evidence type="ECO:0000313" key="3">
    <source>
        <dbReference type="Proteomes" id="UP001059380"/>
    </source>
</evidence>
<reference evidence="2" key="1">
    <citation type="submission" date="2021-04" db="EMBL/GenBank/DDBJ databases">
        <title>Phylogenetic analysis of Acidobacteriaceae.</title>
        <authorList>
            <person name="Qiu L."/>
            <person name="Zhang Q."/>
        </authorList>
    </citation>
    <scope>NUCLEOTIDE SEQUENCE</scope>
    <source>
        <strain evidence="2">DSM 25168</strain>
    </source>
</reference>
<keyword evidence="3" id="KW-1185">Reference proteome</keyword>
<dbReference type="InterPro" id="IPR045057">
    <property type="entry name" value="Gcn5-rel_NAT"/>
</dbReference>
<sequence>MDRRAGEKKNTMSRMEITEEGQTAWLEFELDGAGWMTIWHTEVPEALRGRGLATELVKSAFEYAKANELRVDVICPIALSYLQQHPELRQSLKFRG</sequence>
<dbReference type="PANTHER" id="PTHR31435">
    <property type="entry name" value="PROTEIN NATD1"/>
    <property type="match status" value="1"/>
</dbReference>
<dbReference type="KEGG" id="orp:MOP44_11855"/>
<dbReference type="PROSITE" id="PS51729">
    <property type="entry name" value="GNAT_YJDJ"/>
    <property type="match status" value="1"/>
</dbReference>
<dbReference type="Proteomes" id="UP001059380">
    <property type="component" value="Chromosome"/>
</dbReference>
<feature type="domain" description="N-acetyltransferase" evidence="1">
    <location>
        <begin position="7"/>
        <end position="93"/>
    </location>
</feature>
<accession>A0A9J7BUQ7</accession>
<dbReference type="EMBL" id="CP093313">
    <property type="protein sequence ID" value="UWZ86611.1"/>
    <property type="molecule type" value="Genomic_DNA"/>
</dbReference>